<sequence>MSMSTDTVRQPKGIPVGGQFAATIHAEPGIVLAGGRAEFVGERHLYQRELAALAGPDAVIEEKYPATKSEARRLLKNTRGETGRKIRVVRLDYSNAPDSELYERVEIVGPKDGRPIVVDVVSGLPRLKVMSGTAIVRMRSNWGNAVDVGQGAKAIIIAPAETKTTIECDKGGTAILVSPSAKNRLRPFGDGEIFVSTGTDTDRIPYERPVY</sequence>
<proteinExistence type="predicted"/>
<gene>
    <name evidence="1" type="ORF">IV500_05285</name>
</gene>
<keyword evidence="2" id="KW-1185">Reference proteome</keyword>
<accession>A0A931CSC5</accession>
<dbReference type="AlphaFoldDB" id="A0A931CSC5"/>
<dbReference type="Proteomes" id="UP000655366">
    <property type="component" value="Unassembled WGS sequence"/>
</dbReference>
<organism evidence="1 2">
    <name type="scientific">Arthrobacter terrae</name>
    <dbReference type="NCBI Taxonomy" id="2935737"/>
    <lineage>
        <taxon>Bacteria</taxon>
        <taxon>Bacillati</taxon>
        <taxon>Actinomycetota</taxon>
        <taxon>Actinomycetes</taxon>
        <taxon>Micrococcales</taxon>
        <taxon>Micrococcaceae</taxon>
        <taxon>Arthrobacter</taxon>
    </lineage>
</organism>
<name>A0A931CSC5_9MICC</name>
<evidence type="ECO:0000313" key="1">
    <source>
        <dbReference type="EMBL" id="MBG0738833.1"/>
    </source>
</evidence>
<reference evidence="1 2" key="1">
    <citation type="submission" date="2020-11" db="EMBL/GenBank/DDBJ databases">
        <title>Arthrobacter antarcticus sp. nov., isolated from Antarctic Soil.</title>
        <authorList>
            <person name="Li J."/>
        </authorList>
    </citation>
    <scope>NUCLEOTIDE SEQUENCE [LARGE SCALE GENOMIC DNA]</scope>
    <source>
        <strain evidence="1 2">Z1-20</strain>
    </source>
</reference>
<comment type="caution">
    <text evidence="1">The sequence shown here is derived from an EMBL/GenBank/DDBJ whole genome shotgun (WGS) entry which is preliminary data.</text>
</comment>
<evidence type="ECO:0000313" key="2">
    <source>
        <dbReference type="Proteomes" id="UP000655366"/>
    </source>
</evidence>
<dbReference type="EMBL" id="JADNYM010000005">
    <property type="protein sequence ID" value="MBG0738833.1"/>
    <property type="molecule type" value="Genomic_DNA"/>
</dbReference>
<protein>
    <submittedName>
        <fullName evidence="1">Uncharacterized protein</fullName>
    </submittedName>
</protein>